<name>A0ABW5P583_9DEIO</name>
<evidence type="ECO:0000259" key="1">
    <source>
        <dbReference type="Pfam" id="PF13471"/>
    </source>
</evidence>
<sequence>RVLYPRQEKRGTCLPRAYATYHALRRYGHPAIFVSGVTRTPKGVTGHAWVEDDRGIMETYGEPLVRLRFTETFRVPGQPNPGQNRPDGH</sequence>
<dbReference type="NCBIfam" id="NF033537">
    <property type="entry name" value="lasso_biosyn_B2"/>
    <property type="match status" value="1"/>
</dbReference>
<gene>
    <name evidence="2" type="ORF">ACFSR9_13475</name>
</gene>
<feature type="non-terminal residue" evidence="2">
    <location>
        <position position="1"/>
    </location>
</feature>
<comment type="caution">
    <text evidence="2">The sequence shown here is derived from an EMBL/GenBank/DDBJ whole genome shotgun (WGS) entry which is preliminary data.</text>
</comment>
<proteinExistence type="predicted"/>
<organism evidence="2 3">
    <name type="scientific">Deinococcus taklimakanensis</name>
    <dbReference type="NCBI Taxonomy" id="536443"/>
    <lineage>
        <taxon>Bacteria</taxon>
        <taxon>Thermotogati</taxon>
        <taxon>Deinococcota</taxon>
        <taxon>Deinococci</taxon>
        <taxon>Deinococcales</taxon>
        <taxon>Deinococcaceae</taxon>
        <taxon>Deinococcus</taxon>
    </lineage>
</organism>
<evidence type="ECO:0000313" key="2">
    <source>
        <dbReference type="EMBL" id="MFD2610439.1"/>
    </source>
</evidence>
<dbReference type="Pfam" id="PF13471">
    <property type="entry name" value="Transglut_core3"/>
    <property type="match status" value="1"/>
</dbReference>
<dbReference type="RefSeq" id="WP_386846615.1">
    <property type="nucleotide sequence ID" value="NZ_JBHUMK010000063.1"/>
</dbReference>
<dbReference type="InterPro" id="IPR032708">
    <property type="entry name" value="McjB_C"/>
</dbReference>
<dbReference type="Proteomes" id="UP001597475">
    <property type="component" value="Unassembled WGS sequence"/>
</dbReference>
<accession>A0ABW5P583</accession>
<dbReference type="EMBL" id="JBHUMK010000063">
    <property type="protein sequence ID" value="MFD2610439.1"/>
    <property type="molecule type" value="Genomic_DNA"/>
</dbReference>
<dbReference type="InterPro" id="IPR038765">
    <property type="entry name" value="Papain-like_cys_pep_sf"/>
</dbReference>
<protein>
    <submittedName>
        <fullName evidence="2">Lasso peptide biosynthesis B2 protein</fullName>
    </submittedName>
</protein>
<keyword evidence="3" id="KW-1185">Reference proteome</keyword>
<reference evidence="3" key="1">
    <citation type="journal article" date="2019" name="Int. J. Syst. Evol. Microbiol.">
        <title>The Global Catalogue of Microorganisms (GCM) 10K type strain sequencing project: providing services to taxonomists for standard genome sequencing and annotation.</title>
        <authorList>
            <consortium name="The Broad Institute Genomics Platform"/>
            <consortium name="The Broad Institute Genome Sequencing Center for Infectious Disease"/>
            <person name="Wu L."/>
            <person name="Ma J."/>
        </authorList>
    </citation>
    <scope>NUCLEOTIDE SEQUENCE [LARGE SCALE GENOMIC DNA]</scope>
    <source>
        <strain evidence="3">KCTC 33842</strain>
    </source>
</reference>
<evidence type="ECO:0000313" key="3">
    <source>
        <dbReference type="Proteomes" id="UP001597475"/>
    </source>
</evidence>
<dbReference type="InterPro" id="IPR053521">
    <property type="entry name" value="McjB-like"/>
</dbReference>
<feature type="domain" description="Microcin J25-processing protein McjB C-terminal" evidence="1">
    <location>
        <begin position="10"/>
        <end position="72"/>
    </location>
</feature>
<dbReference type="SUPFAM" id="SSF54001">
    <property type="entry name" value="Cysteine proteinases"/>
    <property type="match status" value="1"/>
</dbReference>